<evidence type="ECO:0000256" key="5">
    <source>
        <dbReference type="ARBA" id="ARBA00022723"/>
    </source>
</evidence>
<dbReference type="AlphaFoldDB" id="A0AA38G065"/>
<gene>
    <name evidence="11" type="ORF">KI387_022594</name>
</gene>
<evidence type="ECO:0000256" key="8">
    <source>
        <dbReference type="ARBA" id="ARBA00023004"/>
    </source>
</evidence>
<dbReference type="GO" id="GO:0005506">
    <property type="term" value="F:iron ion binding"/>
    <property type="evidence" value="ECO:0007669"/>
    <property type="project" value="InterPro"/>
</dbReference>
<evidence type="ECO:0000313" key="12">
    <source>
        <dbReference type="Proteomes" id="UP000824469"/>
    </source>
</evidence>
<name>A0AA38G065_TAXCH</name>
<dbReference type="GO" id="GO:0004497">
    <property type="term" value="F:monooxygenase activity"/>
    <property type="evidence" value="ECO:0007669"/>
    <property type="project" value="UniProtKB-KW"/>
</dbReference>
<reference evidence="11 12" key="1">
    <citation type="journal article" date="2021" name="Nat. Plants">
        <title>The Taxus genome provides insights into paclitaxel biosynthesis.</title>
        <authorList>
            <person name="Xiong X."/>
            <person name="Gou J."/>
            <person name="Liao Q."/>
            <person name="Li Y."/>
            <person name="Zhou Q."/>
            <person name="Bi G."/>
            <person name="Li C."/>
            <person name="Du R."/>
            <person name="Wang X."/>
            <person name="Sun T."/>
            <person name="Guo L."/>
            <person name="Liang H."/>
            <person name="Lu P."/>
            <person name="Wu Y."/>
            <person name="Zhang Z."/>
            <person name="Ro D.K."/>
            <person name="Shang Y."/>
            <person name="Huang S."/>
            <person name="Yan J."/>
        </authorList>
    </citation>
    <scope>NUCLEOTIDE SEQUENCE [LARGE SCALE GENOMIC DNA]</scope>
    <source>
        <strain evidence="11">Ta-2019</strain>
    </source>
</reference>
<dbReference type="Proteomes" id="UP000824469">
    <property type="component" value="Unassembled WGS sequence"/>
</dbReference>
<dbReference type="OMA" id="THDIAYR"/>
<evidence type="ECO:0000256" key="3">
    <source>
        <dbReference type="ARBA" id="ARBA00022617"/>
    </source>
</evidence>
<evidence type="ECO:0000256" key="10">
    <source>
        <dbReference type="ARBA" id="ARBA00023136"/>
    </source>
</evidence>
<keyword evidence="8" id="KW-0408">Iron</keyword>
<evidence type="ECO:0000256" key="6">
    <source>
        <dbReference type="ARBA" id="ARBA00022989"/>
    </source>
</evidence>
<keyword evidence="12" id="KW-1185">Reference proteome</keyword>
<dbReference type="Pfam" id="PF00067">
    <property type="entry name" value="p450"/>
    <property type="match status" value="1"/>
</dbReference>
<dbReference type="InterPro" id="IPR050665">
    <property type="entry name" value="Cytochrome_P450_Monooxygen"/>
</dbReference>
<comment type="similarity">
    <text evidence="2">Belongs to the cytochrome P450 family.</text>
</comment>
<evidence type="ECO:0000313" key="11">
    <source>
        <dbReference type="EMBL" id="KAH9313967.1"/>
    </source>
</evidence>
<dbReference type="GO" id="GO:0016705">
    <property type="term" value="F:oxidoreductase activity, acting on paired donors, with incorporation or reduction of molecular oxygen"/>
    <property type="evidence" value="ECO:0007669"/>
    <property type="project" value="InterPro"/>
</dbReference>
<sequence>MELLFWVAAVVLAGLGILLLQLARDIWWKPLQIKKHFESQGIQGPPYKLLYGNAPDIVRMANEESCKPLPLSGHNIVPRVLPGFHQWGKTYGHDYVYWFGNKPRLFIPHPELAKEILSKKFGHYEKIQFKQVRNEGLSGLKGEKWARHRRILNPGFRMEALKGMIPSIAECSTNMLREWSKLVSSGVNEIDVYKEFSVLTSDIISHTAFRSSYAEGNHIFHLQAQYVLLAFESFCRVYIPGSR</sequence>
<dbReference type="InterPro" id="IPR036396">
    <property type="entry name" value="Cyt_P450_sf"/>
</dbReference>
<evidence type="ECO:0000256" key="2">
    <source>
        <dbReference type="ARBA" id="ARBA00010617"/>
    </source>
</evidence>
<proteinExistence type="inferred from homology"/>
<evidence type="ECO:0000256" key="4">
    <source>
        <dbReference type="ARBA" id="ARBA00022692"/>
    </source>
</evidence>
<keyword evidence="5" id="KW-0479">Metal-binding</keyword>
<dbReference type="InterPro" id="IPR001128">
    <property type="entry name" value="Cyt_P450"/>
</dbReference>
<dbReference type="GO" id="GO:0016020">
    <property type="term" value="C:membrane"/>
    <property type="evidence" value="ECO:0007669"/>
    <property type="project" value="UniProtKB-SubCell"/>
</dbReference>
<dbReference type="PANTHER" id="PTHR24282:SF211">
    <property type="entry name" value="CYTOCHROME P450-RELATED"/>
    <property type="match status" value="1"/>
</dbReference>
<comment type="caution">
    <text evidence="11">The sequence shown here is derived from an EMBL/GenBank/DDBJ whole genome shotgun (WGS) entry which is preliminary data.</text>
</comment>
<keyword evidence="4" id="KW-0812">Transmembrane</keyword>
<dbReference type="GO" id="GO:0020037">
    <property type="term" value="F:heme binding"/>
    <property type="evidence" value="ECO:0007669"/>
    <property type="project" value="InterPro"/>
</dbReference>
<evidence type="ECO:0000256" key="1">
    <source>
        <dbReference type="ARBA" id="ARBA00004370"/>
    </source>
</evidence>
<evidence type="ECO:0000256" key="7">
    <source>
        <dbReference type="ARBA" id="ARBA00023002"/>
    </source>
</evidence>
<keyword evidence="3" id="KW-0349">Heme</keyword>
<accession>A0AA38G065</accession>
<comment type="subcellular location">
    <subcellularLocation>
        <location evidence="1">Membrane</location>
    </subcellularLocation>
</comment>
<keyword evidence="6" id="KW-1133">Transmembrane helix</keyword>
<keyword evidence="7" id="KW-0560">Oxidoreductase</keyword>
<keyword evidence="10" id="KW-0472">Membrane</keyword>
<organism evidence="11 12">
    <name type="scientific">Taxus chinensis</name>
    <name type="common">Chinese yew</name>
    <name type="synonym">Taxus wallichiana var. chinensis</name>
    <dbReference type="NCBI Taxonomy" id="29808"/>
    <lineage>
        <taxon>Eukaryota</taxon>
        <taxon>Viridiplantae</taxon>
        <taxon>Streptophyta</taxon>
        <taxon>Embryophyta</taxon>
        <taxon>Tracheophyta</taxon>
        <taxon>Spermatophyta</taxon>
        <taxon>Pinopsida</taxon>
        <taxon>Pinidae</taxon>
        <taxon>Conifers II</taxon>
        <taxon>Cupressales</taxon>
        <taxon>Taxaceae</taxon>
        <taxon>Taxus</taxon>
    </lineage>
</organism>
<keyword evidence="9" id="KW-0503">Monooxygenase</keyword>
<dbReference type="SUPFAM" id="SSF48264">
    <property type="entry name" value="Cytochrome P450"/>
    <property type="match status" value="1"/>
</dbReference>
<dbReference type="PANTHER" id="PTHR24282">
    <property type="entry name" value="CYTOCHROME P450 FAMILY MEMBER"/>
    <property type="match status" value="1"/>
</dbReference>
<evidence type="ECO:0008006" key="13">
    <source>
        <dbReference type="Google" id="ProtNLM"/>
    </source>
</evidence>
<dbReference type="Gene3D" id="1.10.630.10">
    <property type="entry name" value="Cytochrome P450"/>
    <property type="match status" value="1"/>
</dbReference>
<evidence type="ECO:0000256" key="9">
    <source>
        <dbReference type="ARBA" id="ARBA00023033"/>
    </source>
</evidence>
<protein>
    <recommendedName>
        <fullName evidence="13">Cytochrome P450</fullName>
    </recommendedName>
</protein>
<dbReference type="EMBL" id="JAHRHJ020000005">
    <property type="protein sequence ID" value="KAH9313967.1"/>
    <property type="molecule type" value="Genomic_DNA"/>
</dbReference>